<comment type="caution">
    <text evidence="1">The sequence shown here is derived from an EMBL/GenBank/DDBJ whole genome shotgun (WGS) entry which is preliminary data.</text>
</comment>
<dbReference type="Proteomes" id="UP000004277">
    <property type="component" value="Unassembled WGS sequence"/>
</dbReference>
<reference evidence="1" key="1">
    <citation type="submission" date="2019-05" db="EMBL/GenBank/DDBJ databases">
        <title>Revised genome assembly of Burkholderiaceae (previously Ralstonia) sp. PBA.</title>
        <authorList>
            <person name="Gan H.M."/>
        </authorList>
    </citation>
    <scope>NUCLEOTIDE SEQUENCE</scope>
    <source>
        <strain evidence="1">PBA</strain>
    </source>
</reference>
<evidence type="ECO:0000313" key="2">
    <source>
        <dbReference type="Proteomes" id="UP000004277"/>
    </source>
</evidence>
<gene>
    <name evidence="1" type="ORF">MW7_006375</name>
</gene>
<evidence type="ECO:0000313" key="1">
    <source>
        <dbReference type="EMBL" id="TMS58926.1"/>
    </source>
</evidence>
<proteinExistence type="predicted"/>
<accession>A0ACD3SRX7</accession>
<dbReference type="EMBL" id="AKCV02000015">
    <property type="protein sequence ID" value="TMS58926.1"/>
    <property type="molecule type" value="Genomic_DNA"/>
</dbReference>
<protein>
    <submittedName>
        <fullName evidence="1">Uncharacterized protein</fullName>
    </submittedName>
</protein>
<organism evidence="1 2">
    <name type="scientific">Imbroritus primus</name>
    <dbReference type="NCBI Taxonomy" id="3058603"/>
    <lineage>
        <taxon>Bacteria</taxon>
        <taxon>Pseudomonadati</taxon>
        <taxon>Pseudomonadota</taxon>
        <taxon>Betaproteobacteria</taxon>
        <taxon>Burkholderiales</taxon>
        <taxon>Burkholderiaceae</taxon>
        <taxon>Imbroritus</taxon>
    </lineage>
</organism>
<sequence>MYPNVAPMSARLNLTTRKSLLFALAAERLSTFYEHGQWLTEAQGATLAASWLARHDLSLPHAERKAFSALSDALARELAGTLSREAGLYTAHEMMEALSPNYVSDIALDLMDECERRLREAELAE</sequence>
<keyword evidence="2" id="KW-1185">Reference proteome</keyword>
<name>A0ACD3SRX7_9BURK</name>